<gene>
    <name evidence="3" type="ORF">BU14_0414s0006</name>
</gene>
<dbReference type="Proteomes" id="UP000218209">
    <property type="component" value="Unassembled WGS sequence"/>
</dbReference>
<name>A0A1X6NVP1_PORUM</name>
<dbReference type="OrthoDB" id="2105077at2759"/>
<accession>A0A1X6NVP1</accession>
<organism evidence="3 4">
    <name type="scientific">Porphyra umbilicalis</name>
    <name type="common">Purple laver</name>
    <name type="synonym">Red alga</name>
    <dbReference type="NCBI Taxonomy" id="2786"/>
    <lineage>
        <taxon>Eukaryota</taxon>
        <taxon>Rhodophyta</taxon>
        <taxon>Bangiophyceae</taxon>
        <taxon>Bangiales</taxon>
        <taxon>Bangiaceae</taxon>
        <taxon>Porphyra</taxon>
    </lineage>
</organism>
<dbReference type="Pfam" id="PF01145">
    <property type="entry name" value="Band_7"/>
    <property type="match status" value="1"/>
</dbReference>
<dbReference type="AlphaFoldDB" id="A0A1X6NVP1"/>
<evidence type="ECO:0000313" key="4">
    <source>
        <dbReference type="Proteomes" id="UP000218209"/>
    </source>
</evidence>
<dbReference type="EMBL" id="KV919045">
    <property type="protein sequence ID" value="OSX72681.1"/>
    <property type="molecule type" value="Genomic_DNA"/>
</dbReference>
<evidence type="ECO:0000259" key="2">
    <source>
        <dbReference type="SMART" id="SM00244"/>
    </source>
</evidence>
<feature type="domain" description="Band 7" evidence="2">
    <location>
        <begin position="43"/>
        <end position="212"/>
    </location>
</feature>
<feature type="region of interest" description="Disordered" evidence="1">
    <location>
        <begin position="1"/>
        <end position="26"/>
    </location>
</feature>
<dbReference type="SMART" id="SM00244">
    <property type="entry name" value="PHB"/>
    <property type="match status" value="1"/>
</dbReference>
<dbReference type="InterPro" id="IPR001107">
    <property type="entry name" value="Band_7"/>
</dbReference>
<evidence type="ECO:0000313" key="3">
    <source>
        <dbReference type="EMBL" id="OSX72681.1"/>
    </source>
</evidence>
<evidence type="ECO:0000256" key="1">
    <source>
        <dbReference type="SAM" id="MobiDB-lite"/>
    </source>
</evidence>
<reference evidence="3 4" key="1">
    <citation type="submission" date="2017-03" db="EMBL/GenBank/DDBJ databases">
        <title>WGS assembly of Porphyra umbilicalis.</title>
        <authorList>
            <person name="Brawley S.H."/>
            <person name="Blouin N.A."/>
            <person name="Ficko-Blean E."/>
            <person name="Wheeler G.L."/>
            <person name="Lohr M."/>
            <person name="Goodson H.V."/>
            <person name="Jenkins J.W."/>
            <person name="Blaby-Haas C.E."/>
            <person name="Helliwell K.E."/>
            <person name="Chan C."/>
            <person name="Marriage T."/>
            <person name="Bhattacharya D."/>
            <person name="Klein A.S."/>
            <person name="Badis Y."/>
            <person name="Brodie J."/>
            <person name="Cao Y."/>
            <person name="Collen J."/>
            <person name="Dittami S.M."/>
            <person name="Gachon C.M."/>
            <person name="Green B.R."/>
            <person name="Karpowicz S."/>
            <person name="Kim J.W."/>
            <person name="Kudahl U."/>
            <person name="Lin S."/>
            <person name="Michel G."/>
            <person name="Mittag M."/>
            <person name="Olson B.J."/>
            <person name="Pangilinan J."/>
            <person name="Peng Y."/>
            <person name="Qiu H."/>
            <person name="Shu S."/>
            <person name="Singer J.T."/>
            <person name="Smith A.G."/>
            <person name="Sprecher B.N."/>
            <person name="Wagner V."/>
            <person name="Wang W."/>
            <person name="Wang Z.-Y."/>
            <person name="Yan J."/>
            <person name="Yarish C."/>
            <person name="Zoeuner-Riek S."/>
            <person name="Zhuang Y."/>
            <person name="Zou Y."/>
            <person name="Lindquist E.A."/>
            <person name="Grimwood J."/>
            <person name="Barry K."/>
            <person name="Rokhsar D.S."/>
            <person name="Schmutz J."/>
            <person name="Stiller J.W."/>
            <person name="Grossman A.R."/>
            <person name="Prochnik S.E."/>
        </authorList>
    </citation>
    <scope>NUCLEOTIDE SEQUENCE [LARGE SCALE GENOMIC DNA]</scope>
    <source>
        <strain evidence="3">4086291</strain>
    </source>
</reference>
<protein>
    <recommendedName>
        <fullName evidence="2">Band 7 domain-containing protein</fullName>
    </recommendedName>
</protein>
<keyword evidence="4" id="KW-1185">Reference proteome</keyword>
<dbReference type="PANTHER" id="PTHR43446:SF1">
    <property type="entry name" value="BAND 7 DOMAIN-CONTAINING PROTEIN"/>
    <property type="match status" value="1"/>
</dbReference>
<dbReference type="SUPFAM" id="SSF117892">
    <property type="entry name" value="Band 7/SPFH domain"/>
    <property type="match status" value="1"/>
</dbReference>
<dbReference type="PANTHER" id="PTHR43446">
    <property type="entry name" value="MEMBRANE PROTEIN-RELATED"/>
    <property type="match status" value="1"/>
</dbReference>
<proteinExistence type="predicted"/>
<dbReference type="InterPro" id="IPR036013">
    <property type="entry name" value="Band_7/SPFH_dom_sf"/>
</dbReference>
<sequence length="274" mass="29317">MDTIDPAPGVQTMEAQSDKPTPGGKRDNAMCSSYGMDYIIPLTTCFVVSEREAVVNLFCGNYIGTIDKPGFYLRNWVCVEGRKVSMAIQSLDVDNVKTADANGNPLLVSGIVSWSVVDARRAALDVADPRRFVADQAPAVLKRVVAQYPYEDDSPPGSVNVPSLRTETDVVANRLCAMLQARVDVAGVRVLSFQLNELSYAPEIAESMLKRQAADALIAARAKIVAGAVGIARDAVASEALGAMSDEERARTVRDLLIVLVGERQASPVMTVGG</sequence>
<dbReference type="Gene3D" id="3.30.479.30">
    <property type="entry name" value="Band 7 domain"/>
    <property type="match status" value="1"/>
</dbReference>